<evidence type="ECO:0000313" key="16">
    <source>
        <dbReference type="EMBL" id="MEN2792099.1"/>
    </source>
</evidence>
<reference evidence="16 17" key="1">
    <citation type="submission" date="2024-05" db="EMBL/GenBank/DDBJ databases">
        <authorList>
            <person name="Liu Q."/>
            <person name="Xin Y.-H."/>
        </authorList>
    </citation>
    <scope>NUCLEOTIDE SEQUENCE [LARGE SCALE GENOMIC DNA]</scope>
    <source>
        <strain evidence="16 17">CGMCC 1.10181</strain>
    </source>
</reference>
<keyword evidence="9 11" id="KW-0472">Membrane</keyword>
<evidence type="ECO:0000256" key="5">
    <source>
        <dbReference type="ARBA" id="ARBA00022692"/>
    </source>
</evidence>
<evidence type="ECO:0000259" key="14">
    <source>
        <dbReference type="Pfam" id="PF00593"/>
    </source>
</evidence>
<dbReference type="Pfam" id="PF00593">
    <property type="entry name" value="TonB_dep_Rec_b-barrel"/>
    <property type="match status" value="1"/>
</dbReference>
<feature type="region of interest" description="Disordered" evidence="12">
    <location>
        <begin position="24"/>
        <end position="43"/>
    </location>
</feature>
<evidence type="ECO:0000256" key="1">
    <source>
        <dbReference type="ARBA" id="ARBA00004571"/>
    </source>
</evidence>
<evidence type="ECO:0000256" key="4">
    <source>
        <dbReference type="ARBA" id="ARBA00022496"/>
    </source>
</evidence>
<evidence type="ECO:0000313" key="17">
    <source>
        <dbReference type="Proteomes" id="UP001419910"/>
    </source>
</evidence>
<dbReference type="InterPro" id="IPR036942">
    <property type="entry name" value="Beta-barrel_TonB_sf"/>
</dbReference>
<evidence type="ECO:0000256" key="10">
    <source>
        <dbReference type="ARBA" id="ARBA00023237"/>
    </source>
</evidence>
<keyword evidence="10" id="KW-0998">Cell outer membrane</keyword>
<comment type="similarity">
    <text evidence="11">Belongs to the TonB-dependent receptor family.</text>
</comment>
<dbReference type="SUPFAM" id="SSF56935">
    <property type="entry name" value="Porins"/>
    <property type="match status" value="1"/>
</dbReference>
<keyword evidence="2" id="KW-0813">Transport</keyword>
<feature type="chain" id="PRO_5046513525" evidence="13">
    <location>
        <begin position="24"/>
        <end position="752"/>
    </location>
</feature>
<comment type="caution">
    <text evidence="16">The sequence shown here is derived from an EMBL/GenBank/DDBJ whole genome shotgun (WGS) entry which is preliminary data.</text>
</comment>
<evidence type="ECO:0000256" key="9">
    <source>
        <dbReference type="ARBA" id="ARBA00023136"/>
    </source>
</evidence>
<keyword evidence="7" id="KW-0406">Ion transport</keyword>
<dbReference type="Gene3D" id="2.40.170.20">
    <property type="entry name" value="TonB-dependent receptor, beta-barrel domain"/>
    <property type="match status" value="1"/>
</dbReference>
<keyword evidence="8 11" id="KW-0798">TonB box</keyword>
<evidence type="ECO:0000256" key="11">
    <source>
        <dbReference type="RuleBase" id="RU003357"/>
    </source>
</evidence>
<feature type="domain" description="TonB-dependent receptor-like beta-barrel" evidence="14">
    <location>
        <begin position="258"/>
        <end position="721"/>
    </location>
</feature>
<evidence type="ECO:0000256" key="12">
    <source>
        <dbReference type="SAM" id="MobiDB-lite"/>
    </source>
</evidence>
<keyword evidence="4" id="KW-0410">Iron transport</keyword>
<dbReference type="EMBL" id="JBDIME010000024">
    <property type="protein sequence ID" value="MEN2792099.1"/>
    <property type="molecule type" value="Genomic_DNA"/>
</dbReference>
<accession>A0ABU9Y8G8</accession>
<proteinExistence type="inferred from homology"/>
<keyword evidence="17" id="KW-1185">Reference proteome</keyword>
<gene>
    <name evidence="16" type="ORF">ABC974_20890</name>
</gene>
<evidence type="ECO:0000259" key="15">
    <source>
        <dbReference type="Pfam" id="PF07715"/>
    </source>
</evidence>
<dbReference type="Pfam" id="PF07715">
    <property type="entry name" value="Plug"/>
    <property type="match status" value="1"/>
</dbReference>
<evidence type="ECO:0000256" key="6">
    <source>
        <dbReference type="ARBA" id="ARBA00023004"/>
    </source>
</evidence>
<evidence type="ECO:0000256" key="2">
    <source>
        <dbReference type="ARBA" id="ARBA00022448"/>
    </source>
</evidence>
<evidence type="ECO:0000256" key="7">
    <source>
        <dbReference type="ARBA" id="ARBA00023065"/>
    </source>
</evidence>
<sequence length="752" mass="81750">MKGYAYLLSASALAFGFGGTAAAQTTPPAAQADNTSNDSSADTTRDIIVTAQRRTENLMTTAVSGSVLTGADLANKGVVNVDALQFAMPSVTVNNFGQGNDFNVRGIGKAEHNTQTTTGVITYRDGVPTFPGYVQGEPYYDVANIQVLRGPQGTIVGQNATGGAVFVNTNDPIIGGGTHGYINANYGNYNDFGGQGSVNIPVSDTFAARVAFYGERRDGFYNITGPNGYPYHYGNNDLHEVAGRISFLWKPTDNFSILSKTDLGYLDYGAYPASPQGNFPKYLPGTTTPNPNYRDLFDITQNSPAAARDKFVRSILKIDYQFDGGIKFRSVTSYQKANTMYLADLDGTASNVAPIRNWTFFDSVDERQITQEFNLISPDNQRFTWLLGAFGVWNDYTFLSPYQFVIDTPSSPYPLGIPAFQYKLQGTNPTRSLAVFGQLGFAITPNLKLDVGGRYTSSRTTNHVDVLQYTAYIRDDQTAKTDNFSYKVSLGWKATPDQYLYAFVATGFRPGGLNVPVGLGLPVPFKPETITSFEGGWKGNFAGGKIRTTVTGFYNDYKNFQVIIGYPTFPTFGIELNVPHSTKIYGGEAEAEFHLGGFSFDAGVNILHSALGTFYASDPRVATTTACDPLTGPVSTTCINLNGRRQTYAPNVTFNVGAQYDFKLGNGDTITPRANFGHIGNQWATLFENKSQGDLLGVRNILAAQLAWQHGTYTITGYATNLTNQHYVGALNSGLYFAGPPRQYGVKVLKVF</sequence>
<keyword evidence="3" id="KW-1134">Transmembrane beta strand</keyword>
<organism evidence="16 17">
    <name type="scientific">Sphingomonas oligophenolica</name>
    <dbReference type="NCBI Taxonomy" id="301154"/>
    <lineage>
        <taxon>Bacteria</taxon>
        <taxon>Pseudomonadati</taxon>
        <taxon>Pseudomonadota</taxon>
        <taxon>Alphaproteobacteria</taxon>
        <taxon>Sphingomonadales</taxon>
        <taxon>Sphingomonadaceae</taxon>
        <taxon>Sphingomonas</taxon>
    </lineage>
</organism>
<dbReference type="PANTHER" id="PTHR32552:SF81">
    <property type="entry name" value="TONB-DEPENDENT OUTER MEMBRANE RECEPTOR"/>
    <property type="match status" value="1"/>
</dbReference>
<protein>
    <submittedName>
        <fullName evidence="16">TonB-dependent receptor</fullName>
    </submittedName>
</protein>
<feature type="signal peptide" evidence="13">
    <location>
        <begin position="1"/>
        <end position="23"/>
    </location>
</feature>
<keyword evidence="13" id="KW-0732">Signal</keyword>
<comment type="subcellular location">
    <subcellularLocation>
        <location evidence="1">Cell outer membrane</location>
        <topology evidence="1">Multi-pass membrane protein</topology>
    </subcellularLocation>
</comment>
<keyword evidence="6" id="KW-0408">Iron</keyword>
<dbReference type="RefSeq" id="WP_343888182.1">
    <property type="nucleotide sequence ID" value="NZ_BAAAEH010000007.1"/>
</dbReference>
<feature type="compositionally biased region" description="Polar residues" evidence="12">
    <location>
        <begin position="33"/>
        <end position="42"/>
    </location>
</feature>
<dbReference type="InterPro" id="IPR012910">
    <property type="entry name" value="Plug_dom"/>
</dbReference>
<dbReference type="InterPro" id="IPR000531">
    <property type="entry name" value="Beta-barrel_TonB"/>
</dbReference>
<evidence type="ECO:0000256" key="3">
    <source>
        <dbReference type="ARBA" id="ARBA00022452"/>
    </source>
</evidence>
<evidence type="ECO:0000256" key="8">
    <source>
        <dbReference type="ARBA" id="ARBA00023077"/>
    </source>
</evidence>
<dbReference type="PANTHER" id="PTHR32552">
    <property type="entry name" value="FERRICHROME IRON RECEPTOR-RELATED"/>
    <property type="match status" value="1"/>
</dbReference>
<evidence type="ECO:0000256" key="13">
    <source>
        <dbReference type="SAM" id="SignalP"/>
    </source>
</evidence>
<feature type="domain" description="TonB-dependent receptor plug" evidence="15">
    <location>
        <begin position="58"/>
        <end position="164"/>
    </location>
</feature>
<keyword evidence="16" id="KW-0675">Receptor</keyword>
<dbReference type="Proteomes" id="UP001419910">
    <property type="component" value="Unassembled WGS sequence"/>
</dbReference>
<keyword evidence="5" id="KW-0812">Transmembrane</keyword>
<name>A0ABU9Y8G8_9SPHN</name>
<dbReference type="InterPro" id="IPR039426">
    <property type="entry name" value="TonB-dep_rcpt-like"/>
</dbReference>